<name>A0A1N7CE73_9NOCA</name>
<sequence>MKSNRLIAGAIAGILGLVVAIAAVFLGGYLATDTKPSTSVNSFNADNGFVKGSVDYGTRDNAGVNN</sequence>
<dbReference type="STRING" id="1344003.SAMN05445060_0077"/>
<keyword evidence="3" id="KW-1185">Reference proteome</keyword>
<evidence type="ECO:0000313" key="2">
    <source>
        <dbReference type="EMBL" id="SIR61951.1"/>
    </source>
</evidence>
<dbReference type="RefSeq" id="WP_076475535.1">
    <property type="nucleotide sequence ID" value="NZ_FTNT01000001.1"/>
</dbReference>
<dbReference type="EMBL" id="FTNT01000001">
    <property type="protein sequence ID" value="SIR61951.1"/>
    <property type="molecule type" value="Genomic_DNA"/>
</dbReference>
<dbReference type="Proteomes" id="UP000186218">
    <property type="component" value="Unassembled WGS sequence"/>
</dbReference>
<dbReference type="AlphaFoldDB" id="A0A1N7CE73"/>
<reference evidence="2 3" key="1">
    <citation type="submission" date="2017-01" db="EMBL/GenBank/DDBJ databases">
        <authorList>
            <person name="Mah S.A."/>
            <person name="Swanson W.J."/>
            <person name="Moy G.W."/>
            <person name="Vacquier V.D."/>
        </authorList>
    </citation>
    <scope>NUCLEOTIDE SEQUENCE [LARGE SCALE GENOMIC DNA]</scope>
    <source>
        <strain evidence="2 3">CPCC 203464</strain>
    </source>
</reference>
<evidence type="ECO:0008006" key="4">
    <source>
        <dbReference type="Google" id="ProtNLM"/>
    </source>
</evidence>
<organism evidence="2 3">
    <name type="scientific">Williamsia sterculiae</name>
    <dbReference type="NCBI Taxonomy" id="1344003"/>
    <lineage>
        <taxon>Bacteria</taxon>
        <taxon>Bacillati</taxon>
        <taxon>Actinomycetota</taxon>
        <taxon>Actinomycetes</taxon>
        <taxon>Mycobacteriales</taxon>
        <taxon>Nocardiaceae</taxon>
        <taxon>Williamsia</taxon>
    </lineage>
</organism>
<feature type="transmembrane region" description="Helical" evidence="1">
    <location>
        <begin position="6"/>
        <end position="31"/>
    </location>
</feature>
<protein>
    <recommendedName>
        <fullName evidence="4">DUF2613 domain-containing protein</fullName>
    </recommendedName>
</protein>
<keyword evidence="1" id="KW-0812">Transmembrane</keyword>
<proteinExistence type="predicted"/>
<gene>
    <name evidence="2" type="ORF">SAMN05445060_0077</name>
</gene>
<dbReference type="InterPro" id="IPR022566">
    <property type="entry name" value="DUF2613"/>
</dbReference>
<dbReference type="Pfam" id="PF11021">
    <property type="entry name" value="DUF2613"/>
    <property type="match status" value="1"/>
</dbReference>
<dbReference type="OrthoDB" id="4578756at2"/>
<keyword evidence="1" id="KW-1133">Transmembrane helix</keyword>
<evidence type="ECO:0000256" key="1">
    <source>
        <dbReference type="SAM" id="Phobius"/>
    </source>
</evidence>
<accession>A0A1N7CE73</accession>
<evidence type="ECO:0000313" key="3">
    <source>
        <dbReference type="Proteomes" id="UP000186218"/>
    </source>
</evidence>
<keyword evidence="1" id="KW-0472">Membrane</keyword>